<dbReference type="PIRSF" id="PIRSF003180">
    <property type="entry name" value="DiGMPpdiest_YuxH"/>
    <property type="match status" value="1"/>
</dbReference>
<evidence type="ECO:0000313" key="4">
    <source>
        <dbReference type="Proteomes" id="UP000612585"/>
    </source>
</evidence>
<organism evidence="3 4">
    <name type="scientific">Virgisporangium aurantiacum</name>
    <dbReference type="NCBI Taxonomy" id="175570"/>
    <lineage>
        <taxon>Bacteria</taxon>
        <taxon>Bacillati</taxon>
        <taxon>Actinomycetota</taxon>
        <taxon>Actinomycetes</taxon>
        <taxon>Micromonosporales</taxon>
        <taxon>Micromonosporaceae</taxon>
        <taxon>Virgisporangium</taxon>
    </lineage>
</organism>
<protein>
    <submittedName>
        <fullName evidence="3">Histidine kinase</fullName>
    </submittedName>
</protein>
<evidence type="ECO:0000259" key="1">
    <source>
        <dbReference type="PROSITE" id="PS50883"/>
    </source>
</evidence>
<name>A0A8J3Z8J0_9ACTN</name>
<dbReference type="InterPro" id="IPR014408">
    <property type="entry name" value="dGMP_Pdiesterase_EAL/HD-GYP"/>
</dbReference>
<proteinExistence type="predicted"/>
<gene>
    <name evidence="3" type="primary">yuxH_4</name>
    <name evidence="3" type="ORF">Vau01_068550</name>
</gene>
<feature type="domain" description="HDOD" evidence="2">
    <location>
        <begin position="210"/>
        <end position="394"/>
    </location>
</feature>
<feature type="domain" description="EAL" evidence="1">
    <location>
        <begin position="1"/>
        <end position="216"/>
    </location>
</feature>
<dbReference type="PROSITE" id="PS50883">
    <property type="entry name" value="EAL"/>
    <property type="match status" value="1"/>
</dbReference>
<dbReference type="GO" id="GO:0016301">
    <property type="term" value="F:kinase activity"/>
    <property type="evidence" value="ECO:0007669"/>
    <property type="project" value="UniProtKB-KW"/>
</dbReference>
<dbReference type="Pfam" id="PF08668">
    <property type="entry name" value="HDOD"/>
    <property type="match status" value="1"/>
</dbReference>
<dbReference type="SUPFAM" id="SSF109604">
    <property type="entry name" value="HD-domain/PDEase-like"/>
    <property type="match status" value="1"/>
</dbReference>
<comment type="caution">
    <text evidence="3">The sequence shown here is derived from an EMBL/GenBank/DDBJ whole genome shotgun (WGS) entry which is preliminary data.</text>
</comment>
<dbReference type="EMBL" id="BOPG01000045">
    <property type="protein sequence ID" value="GIJ59339.1"/>
    <property type="molecule type" value="Genomic_DNA"/>
</dbReference>
<dbReference type="PROSITE" id="PS51833">
    <property type="entry name" value="HDOD"/>
    <property type="match status" value="1"/>
</dbReference>
<dbReference type="InterPro" id="IPR013976">
    <property type="entry name" value="HDOD"/>
</dbReference>
<dbReference type="InterPro" id="IPR035919">
    <property type="entry name" value="EAL_sf"/>
</dbReference>
<accession>A0A8J3Z8J0</accession>
<dbReference type="InterPro" id="IPR001633">
    <property type="entry name" value="EAL_dom"/>
</dbReference>
<dbReference type="Gene3D" id="1.10.3210.10">
    <property type="entry name" value="Hypothetical protein af1432"/>
    <property type="match status" value="1"/>
</dbReference>
<dbReference type="PANTHER" id="PTHR33525">
    <property type="match status" value="1"/>
</dbReference>
<reference evidence="3" key="1">
    <citation type="submission" date="2021-01" db="EMBL/GenBank/DDBJ databases">
        <title>Whole genome shotgun sequence of Virgisporangium aurantiacum NBRC 16421.</title>
        <authorList>
            <person name="Komaki H."/>
            <person name="Tamura T."/>
        </authorList>
    </citation>
    <scope>NUCLEOTIDE SEQUENCE</scope>
    <source>
        <strain evidence="3">NBRC 16421</strain>
    </source>
</reference>
<sequence length="410" mass="44447">MTVRPAQSTAASTTHVGRQPVYDRGGDVIGYELLFREGAHATTATRRNAYATSQVIIAAFTEFGLAELVGDRPCFVNLTREFLVGELPVPFDYNQTVLEVLETIDVDDEVVTGIANLVDRGYTIALDDFVFTEHTSRLLPLASFVKVDMLDADPDTLQDTVTRLRQHPHLTLVAERLETEQQLTHATDLGFDLFQGHVLGRPHVTTTHALSPSDLRRLELLTALHDDDADIGHIADLTATDPALALRVLRASNSAASGMSKTVDSIRDAVILLGLQRIRDWVTLMVISDMTHATDDQLTTTLIRGRMCHSLADHRGLSPDAAFTVGLLSGVADLINQPIGDLVRSLPLAPDTTRALTDHSGPLGDVLATIRAYENTSTDTADDLASAYLAALAWSNRTLVPVSAADSSRV</sequence>
<dbReference type="PANTHER" id="PTHR33525:SF4">
    <property type="entry name" value="CYCLIC DI-GMP PHOSPHODIESTERASE CDGJ"/>
    <property type="match status" value="1"/>
</dbReference>
<keyword evidence="3" id="KW-0418">Kinase</keyword>
<dbReference type="Gene3D" id="3.20.20.450">
    <property type="entry name" value="EAL domain"/>
    <property type="match status" value="1"/>
</dbReference>
<dbReference type="InterPro" id="IPR052340">
    <property type="entry name" value="RNase_Y/CdgJ"/>
</dbReference>
<keyword evidence="4" id="KW-1185">Reference proteome</keyword>
<dbReference type="RefSeq" id="WP_204001309.1">
    <property type="nucleotide sequence ID" value="NZ_BOPG01000045.1"/>
</dbReference>
<dbReference type="SUPFAM" id="SSF141868">
    <property type="entry name" value="EAL domain-like"/>
    <property type="match status" value="1"/>
</dbReference>
<dbReference type="SMART" id="SM00052">
    <property type="entry name" value="EAL"/>
    <property type="match status" value="1"/>
</dbReference>
<dbReference type="Proteomes" id="UP000612585">
    <property type="component" value="Unassembled WGS sequence"/>
</dbReference>
<keyword evidence="3" id="KW-0808">Transferase</keyword>
<dbReference type="AlphaFoldDB" id="A0A8J3Z8J0"/>
<evidence type="ECO:0000313" key="3">
    <source>
        <dbReference type="EMBL" id="GIJ59339.1"/>
    </source>
</evidence>
<evidence type="ECO:0000259" key="2">
    <source>
        <dbReference type="PROSITE" id="PS51833"/>
    </source>
</evidence>